<dbReference type="Proteomes" id="UP001476798">
    <property type="component" value="Unassembled WGS sequence"/>
</dbReference>
<keyword evidence="2" id="KW-0132">Cell division</keyword>
<dbReference type="Pfam" id="PF01406">
    <property type="entry name" value="tRNA-synt_1e"/>
    <property type="match status" value="2"/>
</dbReference>
<proteinExistence type="inferred from homology"/>
<dbReference type="InterPro" id="IPR024909">
    <property type="entry name" value="Cys-tRNA/MSH_ligase"/>
</dbReference>
<dbReference type="Pfam" id="PF02984">
    <property type="entry name" value="Cyclin_C"/>
    <property type="match status" value="1"/>
</dbReference>
<dbReference type="InterPro" id="IPR032678">
    <property type="entry name" value="tRNA-synt_1_cat_dom"/>
</dbReference>
<protein>
    <submittedName>
        <fullName evidence="11">Uncharacterized protein</fullName>
    </submittedName>
</protein>
<comment type="caution">
    <text evidence="11">The sequence shown here is derived from an EMBL/GenBank/DDBJ whole genome shotgun (WGS) entry which is preliminary data.</text>
</comment>
<dbReference type="SUPFAM" id="SSF52374">
    <property type="entry name" value="Nucleotidylyl transferase"/>
    <property type="match status" value="1"/>
</dbReference>
<dbReference type="Gene3D" id="1.10.472.10">
    <property type="entry name" value="Cyclin-like"/>
    <property type="match status" value="2"/>
</dbReference>
<keyword evidence="4" id="KW-0067">ATP-binding</keyword>
<dbReference type="Gene3D" id="3.40.50.620">
    <property type="entry name" value="HUPs"/>
    <property type="match status" value="2"/>
</dbReference>
<evidence type="ECO:0000259" key="10">
    <source>
        <dbReference type="SMART" id="SM01332"/>
    </source>
</evidence>
<dbReference type="Pfam" id="PF00134">
    <property type="entry name" value="Cyclin_N"/>
    <property type="match status" value="1"/>
</dbReference>
<dbReference type="CDD" id="cd20507">
    <property type="entry name" value="CYCLIN_CCNB1-like_rpt1"/>
    <property type="match status" value="1"/>
</dbReference>
<evidence type="ECO:0000256" key="4">
    <source>
        <dbReference type="ARBA" id="ARBA00022840"/>
    </source>
</evidence>
<organism evidence="11 12">
    <name type="scientific">Goodea atripinnis</name>
    <dbReference type="NCBI Taxonomy" id="208336"/>
    <lineage>
        <taxon>Eukaryota</taxon>
        <taxon>Metazoa</taxon>
        <taxon>Chordata</taxon>
        <taxon>Craniata</taxon>
        <taxon>Vertebrata</taxon>
        <taxon>Euteleostomi</taxon>
        <taxon>Actinopterygii</taxon>
        <taxon>Neopterygii</taxon>
        <taxon>Teleostei</taxon>
        <taxon>Neoteleostei</taxon>
        <taxon>Acanthomorphata</taxon>
        <taxon>Ovalentaria</taxon>
        <taxon>Atherinomorphae</taxon>
        <taxon>Cyprinodontiformes</taxon>
        <taxon>Goodeidae</taxon>
        <taxon>Goodea</taxon>
    </lineage>
</organism>
<evidence type="ECO:0000259" key="9">
    <source>
        <dbReference type="SMART" id="SM00385"/>
    </source>
</evidence>
<feature type="domain" description="Cyclin-like" evidence="9">
    <location>
        <begin position="714"/>
        <end position="795"/>
    </location>
</feature>
<dbReference type="PRINTS" id="PR00983">
    <property type="entry name" value="TRNASYNTHCYS"/>
</dbReference>
<evidence type="ECO:0000256" key="3">
    <source>
        <dbReference type="ARBA" id="ARBA00022741"/>
    </source>
</evidence>
<evidence type="ECO:0000256" key="6">
    <source>
        <dbReference type="ARBA" id="ARBA00023306"/>
    </source>
</evidence>
<dbReference type="EMBL" id="JAHRIO010000091">
    <property type="protein sequence ID" value="MEQ2157509.1"/>
    <property type="molecule type" value="Genomic_DNA"/>
</dbReference>
<keyword evidence="6" id="KW-0131">Cell cycle</keyword>
<dbReference type="InterPro" id="IPR004367">
    <property type="entry name" value="Cyclin_C-dom"/>
</dbReference>
<keyword evidence="3" id="KW-0547">Nucleotide-binding</keyword>
<name>A0ABV0MEI2_9TELE</name>
<keyword evidence="12" id="KW-1185">Reference proteome</keyword>
<evidence type="ECO:0000313" key="11">
    <source>
        <dbReference type="EMBL" id="MEQ2157509.1"/>
    </source>
</evidence>
<feature type="non-terminal residue" evidence="11">
    <location>
        <position position="1"/>
    </location>
</feature>
<feature type="domain" description="Cyclin-like" evidence="9">
    <location>
        <begin position="619"/>
        <end position="701"/>
    </location>
</feature>
<keyword evidence="1" id="KW-0436">Ligase</keyword>
<sequence length="811" mass="92246">EPFVPQKGNKVTWYCCGPTVYDASHMGHARSYISFDILRRILRDYFKYDVLYCMNITDIDDKVRRRSIIKRARQNFLLDQYREKQPKPAEILQDVLRARVPFQEQLASTTDPDKKQMLERLDAAVTSALQPLQGAVESKAADEVLQALAQVLPADVLTRVSEYVPEIVEFVRKIISNGYGYESNGSVYFDTQKFDSSPQHSYAKLVPEAVGDQKALQEGEGDLSISADRLSEKKSQNDFALWKASKPGEPSWESPWGKAFFENDYWVRYFLHTGHLTIAGCKMSKSLKNFITIKDALAKNTARQLRLAFLMHSWKDTLDYSSNTMESAVQYEKFMNVGVDLTGRFEKWEAAEVELNNRNSVLQTKSLSVWFSFYDRKSAVHQALCDNVDTRTAMEEMRVLVSHSNSYIAGRKSSKLRPNRLLLESIATYLTNMLKLESTVMPYLAVLSDFRENVRKIAREQKAAADDLRFCSLVSCVFLLVMSAVEVRAAPLQAAEEPLKKGKSSAAVPRRAALGEITNFTGAATNIKVPAAADPLPALPEELSDVSMKEELELCRAFSETLLPVQDVDEQDAEEPQLCSQYVKDIYTYLHLLEVQQAVRADYMKGSEITANMRAILIDWLIQVHSRFQLLQETLYLTVAILDRFLQPVSRRKLQLVGVTAMLVACKYEEMYCPEVGDFSYITDNAFTKPQILEMEQVVLRKLNFQLGRPLPLHFLRRASKVANADVEKHTLAKYLMELTLLDYELVHYRPSEIAAASLCLSQLLLDGLPWSPTQQHYSTYDEAHLRPIMQHVAKNVVMVNEGKTKFQVSL</sequence>
<comment type="similarity">
    <text evidence="8">Belongs to the cyclin family.</text>
</comment>
<reference evidence="11 12" key="1">
    <citation type="submission" date="2021-06" db="EMBL/GenBank/DDBJ databases">
        <authorList>
            <person name="Palmer J.M."/>
        </authorList>
    </citation>
    <scope>NUCLEOTIDE SEQUENCE [LARGE SCALE GENOMIC DNA]</scope>
    <source>
        <strain evidence="11 12">GA_2019</strain>
        <tissue evidence="11">Muscle</tissue>
    </source>
</reference>
<evidence type="ECO:0000313" key="12">
    <source>
        <dbReference type="Proteomes" id="UP001476798"/>
    </source>
</evidence>
<dbReference type="PANTHER" id="PTHR10890:SF3">
    <property type="entry name" value="CYSTEINE--TRNA LIGASE, CYTOPLASMIC"/>
    <property type="match status" value="1"/>
</dbReference>
<feature type="domain" description="Cyclin C-terminal" evidence="10">
    <location>
        <begin position="710"/>
        <end position="811"/>
    </location>
</feature>
<dbReference type="InterPro" id="IPR036915">
    <property type="entry name" value="Cyclin-like_sf"/>
</dbReference>
<accession>A0ABV0MEI2</accession>
<dbReference type="InterPro" id="IPR013763">
    <property type="entry name" value="Cyclin-like_dom"/>
</dbReference>
<dbReference type="PROSITE" id="PS00292">
    <property type="entry name" value="CYCLINS"/>
    <property type="match status" value="1"/>
</dbReference>
<dbReference type="InterPro" id="IPR048258">
    <property type="entry name" value="Cyclins_cyclin-box"/>
</dbReference>
<evidence type="ECO:0000256" key="7">
    <source>
        <dbReference type="ARBA" id="ARBA00025821"/>
    </source>
</evidence>
<dbReference type="InterPro" id="IPR014729">
    <property type="entry name" value="Rossmann-like_a/b/a_fold"/>
</dbReference>
<evidence type="ECO:0000256" key="2">
    <source>
        <dbReference type="ARBA" id="ARBA00022618"/>
    </source>
</evidence>
<evidence type="ECO:0000256" key="8">
    <source>
        <dbReference type="RuleBase" id="RU000383"/>
    </source>
</evidence>
<gene>
    <name evidence="11" type="ORF">GOODEAATRI_002551</name>
</gene>
<dbReference type="InterPro" id="IPR006671">
    <property type="entry name" value="Cyclin_N"/>
</dbReference>
<comment type="subunit">
    <text evidence="7">Interacts with the CDK1 protein kinase to form a serine/threonine kinase holoenzyme complex also known as maturation promoting factor (MPF). The cyclin subunit imparts substrate specificity to the complex.</text>
</comment>
<evidence type="ECO:0000256" key="1">
    <source>
        <dbReference type="ARBA" id="ARBA00022598"/>
    </source>
</evidence>
<dbReference type="SMART" id="SM01332">
    <property type="entry name" value="Cyclin_C"/>
    <property type="match status" value="1"/>
</dbReference>
<dbReference type="PANTHER" id="PTHR10890">
    <property type="entry name" value="CYSTEINYL-TRNA SYNTHETASE"/>
    <property type="match status" value="1"/>
</dbReference>
<keyword evidence="5 8" id="KW-0195">Cyclin</keyword>
<dbReference type="SMART" id="SM00385">
    <property type="entry name" value="CYCLIN"/>
    <property type="match status" value="2"/>
</dbReference>
<evidence type="ECO:0000256" key="5">
    <source>
        <dbReference type="ARBA" id="ARBA00023127"/>
    </source>
</evidence>
<dbReference type="SUPFAM" id="SSF47954">
    <property type="entry name" value="Cyclin-like"/>
    <property type="match status" value="2"/>
</dbReference>